<dbReference type="EMBL" id="CAJMWS010000226">
    <property type="protein sequence ID" value="CAE6383425.1"/>
    <property type="molecule type" value="Genomic_DNA"/>
</dbReference>
<organism evidence="2 3">
    <name type="scientific">Rhizoctonia solani</name>
    <dbReference type="NCBI Taxonomy" id="456999"/>
    <lineage>
        <taxon>Eukaryota</taxon>
        <taxon>Fungi</taxon>
        <taxon>Dikarya</taxon>
        <taxon>Basidiomycota</taxon>
        <taxon>Agaricomycotina</taxon>
        <taxon>Agaricomycetes</taxon>
        <taxon>Cantharellales</taxon>
        <taxon>Ceratobasidiaceae</taxon>
        <taxon>Rhizoctonia</taxon>
    </lineage>
</organism>
<dbReference type="AlphaFoldDB" id="A0A8H2WL95"/>
<dbReference type="SUPFAM" id="SSF56112">
    <property type="entry name" value="Protein kinase-like (PK-like)"/>
    <property type="match status" value="3"/>
</dbReference>
<evidence type="ECO:0000313" key="2">
    <source>
        <dbReference type="EMBL" id="CAE6383425.1"/>
    </source>
</evidence>
<sequence>MISIKPGFKRIIWGLLLSCWQRNPEDRPSANVVRDILSIVSREGTTIGNTNEPTRTTIEHTLPLPTIIERLVDHGCLDVTSRLTGLHEHSRWSGKMSDVYQARLLDGTPVAVKCLREFRNSENQPDKILKHTAHEMYTWSISTHPNVLELIGLAVVRDRLAMVAPWVEYGNLLAYIRAEPSADRYHLVADGLAYMHSLGVAHGDIKGDNIVVSKDGTVKITDFGCATMKREFPVAFTATDSLHYSVRWAAPELFLDNGSANFETDVYALGMTILEAITGSVPHQDRPDMAVILEPRIDLLADHRERMVILNLENALYELSRYRCLNLTEQVTFLGDEEDISVIGGFYDIYKASLVGYEGLVAVKFSVNIVLEHIVNELRVVSKLEHPNVLPCLGYILTEPRGSASYDRSPRTQQIIGIVYPWMDLNLRDYLKLRPEANRASLCNQIVEGLIYLHNTGVMHGDLRGRAIMISEQGTVQITGFGGSVLKDDPPGYGNGFQIAGRWAAPERLLPVGAEPTVKADIWSLGMTILVIGVYRDAPYPELSELNALIAVANGEIPTRPSELINLKTGYDEILWALISICFQLVPGNRPSLNSVRDIMNVIQREGQINIQTDNTERITIKHNTTLPTIIDRLVDQGCLNITKQLTYMDESHKYSGALSDVYQARLFSGRLVAVKCLRALTNSENKPEKVLKCTQVAEGLVYIHGLGIAHGDIKGDNVVVSNKGVAKIADFGCATMRRDFPVAFTATESVSYSVRWADRF</sequence>
<proteinExistence type="predicted"/>
<dbReference type="PANTHER" id="PTHR44329">
    <property type="entry name" value="SERINE/THREONINE-PROTEIN KINASE TNNI3K-RELATED"/>
    <property type="match status" value="1"/>
</dbReference>
<dbReference type="InterPro" id="IPR011009">
    <property type="entry name" value="Kinase-like_dom_sf"/>
</dbReference>
<dbReference type="PROSITE" id="PS50011">
    <property type="entry name" value="PROTEIN_KINASE_DOM"/>
    <property type="match status" value="3"/>
</dbReference>
<evidence type="ECO:0000259" key="1">
    <source>
        <dbReference type="PROSITE" id="PS50011"/>
    </source>
</evidence>
<accession>A0A8H2WL95</accession>
<dbReference type="Pfam" id="PF00069">
    <property type="entry name" value="Pkinase"/>
    <property type="match status" value="3"/>
</dbReference>
<dbReference type="Proteomes" id="UP000663846">
    <property type="component" value="Unassembled WGS sequence"/>
</dbReference>
<dbReference type="GO" id="GO:0005524">
    <property type="term" value="F:ATP binding"/>
    <property type="evidence" value="ECO:0007669"/>
    <property type="project" value="UniProtKB-KW"/>
</dbReference>
<dbReference type="InterPro" id="IPR008271">
    <property type="entry name" value="Ser/Thr_kinase_AS"/>
</dbReference>
<reference evidence="2" key="1">
    <citation type="submission" date="2021-01" db="EMBL/GenBank/DDBJ databases">
        <authorList>
            <person name="Kaushik A."/>
        </authorList>
    </citation>
    <scope>NUCLEOTIDE SEQUENCE</scope>
    <source>
        <strain evidence="2">AG1-1C</strain>
    </source>
</reference>
<protein>
    <recommendedName>
        <fullName evidence="1">Protein kinase domain-containing protein</fullName>
    </recommendedName>
</protein>
<feature type="domain" description="Protein kinase" evidence="1">
    <location>
        <begin position="597"/>
        <end position="761"/>
    </location>
</feature>
<comment type="caution">
    <text evidence="2">The sequence shown here is derived from an EMBL/GenBank/DDBJ whole genome shotgun (WGS) entry which is preliminary data.</text>
</comment>
<dbReference type="SMART" id="SM00220">
    <property type="entry name" value="S_TKc"/>
    <property type="match status" value="2"/>
</dbReference>
<dbReference type="GO" id="GO:0004674">
    <property type="term" value="F:protein serine/threonine kinase activity"/>
    <property type="evidence" value="ECO:0007669"/>
    <property type="project" value="TreeGrafter"/>
</dbReference>
<dbReference type="PROSITE" id="PS00108">
    <property type="entry name" value="PROTEIN_KINASE_ST"/>
    <property type="match status" value="2"/>
</dbReference>
<feature type="domain" description="Protein kinase" evidence="1">
    <location>
        <begin position="85"/>
        <end position="334"/>
    </location>
</feature>
<dbReference type="InterPro" id="IPR051681">
    <property type="entry name" value="Ser/Thr_Kinases-Pseudokinases"/>
</dbReference>
<name>A0A8H2WL95_9AGAM</name>
<dbReference type="Gene3D" id="1.10.510.10">
    <property type="entry name" value="Transferase(Phosphotransferase) domain 1"/>
    <property type="match status" value="3"/>
</dbReference>
<feature type="domain" description="Protein kinase" evidence="1">
    <location>
        <begin position="335"/>
        <end position="603"/>
    </location>
</feature>
<dbReference type="InterPro" id="IPR000719">
    <property type="entry name" value="Prot_kinase_dom"/>
</dbReference>
<evidence type="ECO:0000313" key="3">
    <source>
        <dbReference type="Proteomes" id="UP000663846"/>
    </source>
</evidence>
<gene>
    <name evidence="2" type="ORF">RDB_LOCUS36164</name>
</gene>